<reference evidence="2" key="1">
    <citation type="journal article" date="2020" name="mSystems">
        <title>Genome- and Community-Level Interaction Insights into Carbon Utilization and Element Cycling Functions of Hydrothermarchaeota in Hydrothermal Sediment.</title>
        <authorList>
            <person name="Zhou Z."/>
            <person name="Liu Y."/>
            <person name="Xu W."/>
            <person name="Pan J."/>
            <person name="Luo Z.H."/>
            <person name="Li M."/>
        </authorList>
    </citation>
    <scope>NUCLEOTIDE SEQUENCE [LARGE SCALE GENOMIC DNA]</scope>
    <source>
        <strain evidence="2">SpSt-961</strain>
    </source>
</reference>
<evidence type="ECO:0000313" key="2">
    <source>
        <dbReference type="EMBL" id="HGE77711.1"/>
    </source>
</evidence>
<feature type="domain" description="DNA binding HTH" evidence="1">
    <location>
        <begin position="21"/>
        <end position="58"/>
    </location>
</feature>
<organism evidence="2">
    <name type="scientific">candidate division WOR-3 bacterium</name>
    <dbReference type="NCBI Taxonomy" id="2052148"/>
    <lineage>
        <taxon>Bacteria</taxon>
        <taxon>Bacteria division WOR-3</taxon>
    </lineage>
</organism>
<dbReference type="Pfam" id="PF02954">
    <property type="entry name" value="HTH_8"/>
    <property type="match status" value="1"/>
</dbReference>
<dbReference type="InterPro" id="IPR009057">
    <property type="entry name" value="Homeodomain-like_sf"/>
</dbReference>
<dbReference type="PRINTS" id="PR01590">
    <property type="entry name" value="HTHFIS"/>
</dbReference>
<dbReference type="Gene3D" id="1.10.10.60">
    <property type="entry name" value="Homeodomain-like"/>
    <property type="match status" value="1"/>
</dbReference>
<sequence length="77" mass="9206">MKRTNFAYNQMPNIKEVKNRAEQKYIITILNTTNWCISEAAQLMGINRSTLFRKMKRYGIKRPKIKKFPFYSGNKSR</sequence>
<name>A0A7V3VTF9_UNCW3</name>
<dbReference type="EMBL" id="DTOZ01000049">
    <property type="protein sequence ID" value="HGE77711.1"/>
    <property type="molecule type" value="Genomic_DNA"/>
</dbReference>
<accession>A0A7V3VTF9</accession>
<dbReference type="InterPro" id="IPR002197">
    <property type="entry name" value="HTH_Fis"/>
</dbReference>
<gene>
    <name evidence="2" type="ORF">ENX68_01760</name>
</gene>
<comment type="caution">
    <text evidence="2">The sequence shown here is derived from an EMBL/GenBank/DDBJ whole genome shotgun (WGS) entry which is preliminary data.</text>
</comment>
<evidence type="ECO:0000259" key="1">
    <source>
        <dbReference type="Pfam" id="PF02954"/>
    </source>
</evidence>
<dbReference type="SUPFAM" id="SSF46689">
    <property type="entry name" value="Homeodomain-like"/>
    <property type="match status" value="1"/>
</dbReference>
<protein>
    <recommendedName>
        <fullName evidence="1">DNA binding HTH domain-containing protein</fullName>
    </recommendedName>
</protein>
<dbReference type="GO" id="GO:0043565">
    <property type="term" value="F:sequence-specific DNA binding"/>
    <property type="evidence" value="ECO:0007669"/>
    <property type="project" value="InterPro"/>
</dbReference>
<dbReference type="AlphaFoldDB" id="A0A7V3VTF9"/>
<proteinExistence type="predicted"/>